<evidence type="ECO:0000313" key="1">
    <source>
        <dbReference type="EnsemblPlants" id="OMERI09G10560.8"/>
    </source>
</evidence>
<dbReference type="HOGENOM" id="CLU_2964873_0_0_1"/>
<reference evidence="1" key="1">
    <citation type="submission" date="2015-04" db="UniProtKB">
        <authorList>
            <consortium name="EnsemblPlants"/>
        </authorList>
    </citation>
    <scope>IDENTIFICATION</scope>
</reference>
<name>A0A0E0ET48_9ORYZ</name>
<organism evidence="1">
    <name type="scientific">Oryza meridionalis</name>
    <dbReference type="NCBI Taxonomy" id="40149"/>
    <lineage>
        <taxon>Eukaryota</taxon>
        <taxon>Viridiplantae</taxon>
        <taxon>Streptophyta</taxon>
        <taxon>Embryophyta</taxon>
        <taxon>Tracheophyta</taxon>
        <taxon>Spermatophyta</taxon>
        <taxon>Magnoliopsida</taxon>
        <taxon>Liliopsida</taxon>
        <taxon>Poales</taxon>
        <taxon>Poaceae</taxon>
        <taxon>BOP clade</taxon>
        <taxon>Oryzoideae</taxon>
        <taxon>Oryzeae</taxon>
        <taxon>Oryzinae</taxon>
        <taxon>Oryza</taxon>
    </lineage>
</organism>
<keyword evidence="2" id="KW-1185">Reference proteome</keyword>
<dbReference type="Gramene" id="OMERI09G10560.8">
    <property type="protein sequence ID" value="OMERI09G10560.8"/>
    <property type="gene ID" value="OMERI09G10560"/>
</dbReference>
<proteinExistence type="predicted"/>
<evidence type="ECO:0000313" key="2">
    <source>
        <dbReference type="Proteomes" id="UP000008021"/>
    </source>
</evidence>
<dbReference type="EnsemblPlants" id="OMERI09G10560.8">
    <property type="protein sequence ID" value="OMERI09G10560.8"/>
    <property type="gene ID" value="OMERI09G10560"/>
</dbReference>
<dbReference type="AlphaFoldDB" id="A0A0E0ET48"/>
<sequence length="59" mass="6437">MAFLTLLHHPDRLIILSSLPTSQGIPELDVHYVSSDGIALNKADLVGLTWQNNNTVTPV</sequence>
<reference evidence="1" key="2">
    <citation type="submission" date="2018-05" db="EMBL/GenBank/DDBJ databases">
        <title>OmerRS3 (Oryza meridionalis Reference Sequence Version 3).</title>
        <authorList>
            <person name="Zhang J."/>
            <person name="Kudrna D."/>
            <person name="Lee S."/>
            <person name="Talag J."/>
            <person name="Welchert J."/>
            <person name="Wing R.A."/>
        </authorList>
    </citation>
    <scope>NUCLEOTIDE SEQUENCE [LARGE SCALE GENOMIC DNA]</scope>
    <source>
        <strain evidence="1">cv. OR44</strain>
    </source>
</reference>
<dbReference type="Proteomes" id="UP000008021">
    <property type="component" value="Chromosome 9"/>
</dbReference>
<accession>A0A0E0ET48</accession>
<protein>
    <submittedName>
        <fullName evidence="1">Uncharacterized protein</fullName>
    </submittedName>
</protein>